<feature type="region of interest" description="Disordered" evidence="1">
    <location>
        <begin position="1"/>
        <end position="28"/>
    </location>
</feature>
<evidence type="ECO:0000313" key="5">
    <source>
        <dbReference type="EMBL" id="ATL27314.1"/>
    </source>
</evidence>
<feature type="domain" description="YqeB PH" evidence="4">
    <location>
        <begin position="30"/>
        <end position="180"/>
    </location>
</feature>
<sequence>MLDERFREGEGAGEGVGQKGARAGVRGGTTSLGHPRGDLLLLLVGLPAVGLVLGLALPRLARWASGSPVLPWRNAVEFVGGLDALWQTGLVMVAGLAAGVVLAFIALAEDMTLELTDTQVRIKRGDEPRTFRRADVSAVFVDGKELVLLDADSGELVRGGHAPRAAALAEAFRAHGYPWRDGDPYASHFHRWIPGTPDLPAEVHALLAARKAALKRDAGQDARDLTGMARGLGYVVRDEGKEQYWRALATGA</sequence>
<feature type="compositionally biased region" description="Basic and acidic residues" evidence="1">
    <location>
        <begin position="1"/>
        <end position="10"/>
    </location>
</feature>
<keyword evidence="2" id="KW-0472">Membrane</keyword>
<evidence type="ECO:0000256" key="2">
    <source>
        <dbReference type="SAM" id="Phobius"/>
    </source>
</evidence>
<keyword evidence="2" id="KW-1133">Transmembrane helix</keyword>
<evidence type="ECO:0000256" key="1">
    <source>
        <dbReference type="SAM" id="MobiDB-lite"/>
    </source>
</evidence>
<gene>
    <name evidence="5" type="ORF">KY5_2296</name>
</gene>
<dbReference type="Pfam" id="PF23494">
    <property type="entry name" value="bPH_10"/>
    <property type="match status" value="1"/>
</dbReference>
<organism evidence="5 6">
    <name type="scientific">Streptomyces formicae</name>
    <dbReference type="NCBI Taxonomy" id="1616117"/>
    <lineage>
        <taxon>Bacteria</taxon>
        <taxon>Bacillati</taxon>
        <taxon>Actinomycetota</taxon>
        <taxon>Actinomycetes</taxon>
        <taxon>Kitasatosporales</taxon>
        <taxon>Streptomycetaceae</taxon>
        <taxon>Streptomyces</taxon>
    </lineage>
</organism>
<feature type="domain" description="Cysteinyl-tRNA ligase anticodon binding" evidence="3">
    <location>
        <begin position="196"/>
        <end position="246"/>
    </location>
</feature>
<dbReference type="KEGG" id="sfk:KY5_2296"/>
<accession>A0A291Q7A3</accession>
<evidence type="ECO:0008006" key="7">
    <source>
        <dbReference type="Google" id="ProtNLM"/>
    </source>
</evidence>
<feature type="transmembrane region" description="Helical" evidence="2">
    <location>
        <begin position="39"/>
        <end position="64"/>
    </location>
</feature>
<proteinExistence type="predicted"/>
<keyword evidence="6" id="KW-1185">Reference proteome</keyword>
<evidence type="ECO:0000259" key="4">
    <source>
        <dbReference type="Pfam" id="PF23494"/>
    </source>
</evidence>
<evidence type="ECO:0000313" key="6">
    <source>
        <dbReference type="Proteomes" id="UP000221011"/>
    </source>
</evidence>
<reference evidence="5 6" key="1">
    <citation type="submission" date="2017-08" db="EMBL/GenBank/DDBJ databases">
        <title>Complete Genome Sequence of Streptomyces formicae KY5, the formicamycin producer.</title>
        <authorList>
            <person name="Holmes N.A."/>
            <person name="Devine R."/>
            <person name="Qin Z."/>
            <person name="Seipke R.F."/>
            <person name="Wilkinson B."/>
            <person name="Hutchings M.I."/>
        </authorList>
    </citation>
    <scope>NUCLEOTIDE SEQUENCE [LARGE SCALE GENOMIC DNA]</scope>
    <source>
        <strain evidence="5 6">KY5</strain>
    </source>
</reference>
<dbReference type="AlphaFoldDB" id="A0A291Q7A3"/>
<protein>
    <recommendedName>
        <fullName evidence="7">YqeB</fullName>
    </recommendedName>
</protein>
<dbReference type="Proteomes" id="UP000221011">
    <property type="component" value="Chromosome"/>
</dbReference>
<dbReference type="Pfam" id="PF23493">
    <property type="entry name" value="CysS_C"/>
    <property type="match status" value="1"/>
</dbReference>
<feature type="transmembrane region" description="Helical" evidence="2">
    <location>
        <begin position="84"/>
        <end position="107"/>
    </location>
</feature>
<dbReference type="InterPro" id="IPR057798">
    <property type="entry name" value="PH_YqeB"/>
</dbReference>
<dbReference type="RefSeq" id="WP_159072508.1">
    <property type="nucleotide sequence ID" value="NZ_CP022685.1"/>
</dbReference>
<dbReference type="EMBL" id="CP022685">
    <property type="protein sequence ID" value="ATL27314.1"/>
    <property type="molecule type" value="Genomic_DNA"/>
</dbReference>
<keyword evidence="2" id="KW-0812">Transmembrane</keyword>
<name>A0A291Q7A3_9ACTN</name>
<evidence type="ECO:0000259" key="3">
    <source>
        <dbReference type="Pfam" id="PF23493"/>
    </source>
</evidence>
<dbReference type="InterPro" id="IPR056411">
    <property type="entry name" value="CysS_C"/>
</dbReference>